<dbReference type="OrthoDB" id="2735536at2759"/>
<dbReference type="AlphaFoldDB" id="A0A8H5H0F6"/>
<protein>
    <recommendedName>
        <fullName evidence="3">NAD-dependent epimerase/dehydratase domain-containing protein</fullName>
    </recommendedName>
</protein>
<evidence type="ECO:0000313" key="4">
    <source>
        <dbReference type="EMBL" id="KAF5374478.1"/>
    </source>
</evidence>
<evidence type="ECO:0000256" key="2">
    <source>
        <dbReference type="ARBA" id="ARBA00023445"/>
    </source>
</evidence>
<dbReference type="Gene3D" id="3.40.50.720">
    <property type="entry name" value="NAD(P)-binding Rossmann-like Domain"/>
    <property type="match status" value="1"/>
</dbReference>
<feature type="domain" description="NAD-dependent epimerase/dehydratase" evidence="3">
    <location>
        <begin position="1"/>
        <end position="248"/>
    </location>
</feature>
<sequence length="316" mass="34443">MVTGVNGFVGSNVALQLLKAGYKVRGTVRGKKIDNFKNNISDSFPSLEVVKVDDVSTSDLIDVLKGVDAIVHVAAPLPFGGASPKENLIIAVEGYLNVLRQAVSNGINKVVITGSWASTLDPALKQAFEGHVSTEKDWGNVTEEEFLVNSQNPMWAYLAAKTLAERAVWKFAEEEPSLDLSITLPPFIFGPFAAGFPAPLSHSTLSSNQHIYTLLKGSIPPPLPPLFCDVRDVARAHVRALNVPKATNHVEDKRFLVSGGFLTWKDAVEYLHQQRPELRARLPVVDMDTFPPFPGTPTSIDTTRAKEVLGVMICLF</sequence>
<reference evidence="4 5" key="1">
    <citation type="journal article" date="2020" name="ISME J.">
        <title>Uncovering the hidden diversity of litter-decomposition mechanisms in mushroom-forming fungi.</title>
        <authorList>
            <person name="Floudas D."/>
            <person name="Bentzer J."/>
            <person name="Ahren D."/>
            <person name="Johansson T."/>
            <person name="Persson P."/>
            <person name="Tunlid A."/>
        </authorList>
    </citation>
    <scope>NUCLEOTIDE SEQUENCE [LARGE SCALE GENOMIC DNA]</scope>
    <source>
        <strain evidence="4 5">CBS 661.87</strain>
    </source>
</reference>
<dbReference type="GO" id="GO:0016616">
    <property type="term" value="F:oxidoreductase activity, acting on the CH-OH group of donors, NAD or NADP as acceptor"/>
    <property type="evidence" value="ECO:0007669"/>
    <property type="project" value="TreeGrafter"/>
</dbReference>
<organism evidence="4 5">
    <name type="scientific">Tricholomella constricta</name>
    <dbReference type="NCBI Taxonomy" id="117010"/>
    <lineage>
        <taxon>Eukaryota</taxon>
        <taxon>Fungi</taxon>
        <taxon>Dikarya</taxon>
        <taxon>Basidiomycota</taxon>
        <taxon>Agaricomycotina</taxon>
        <taxon>Agaricomycetes</taxon>
        <taxon>Agaricomycetidae</taxon>
        <taxon>Agaricales</taxon>
        <taxon>Tricholomatineae</taxon>
        <taxon>Lyophyllaceae</taxon>
        <taxon>Tricholomella</taxon>
    </lineage>
</organism>
<dbReference type="SUPFAM" id="SSF51735">
    <property type="entry name" value="NAD(P)-binding Rossmann-fold domains"/>
    <property type="match status" value="1"/>
</dbReference>
<dbReference type="InterPro" id="IPR001509">
    <property type="entry name" value="Epimerase_deHydtase"/>
</dbReference>
<comment type="caution">
    <text evidence="4">The sequence shown here is derived from an EMBL/GenBank/DDBJ whole genome shotgun (WGS) entry which is preliminary data.</text>
</comment>
<dbReference type="EMBL" id="JAACJP010000036">
    <property type="protein sequence ID" value="KAF5374478.1"/>
    <property type="molecule type" value="Genomic_DNA"/>
</dbReference>
<comment type="similarity">
    <text evidence="2">Belongs to the NAD(P)-dependent epimerase/dehydratase family. Dihydroflavonol-4-reductase subfamily.</text>
</comment>
<dbReference type="InterPro" id="IPR036291">
    <property type="entry name" value="NAD(P)-bd_dom_sf"/>
</dbReference>
<evidence type="ECO:0000256" key="1">
    <source>
        <dbReference type="ARBA" id="ARBA00023002"/>
    </source>
</evidence>
<evidence type="ECO:0000313" key="5">
    <source>
        <dbReference type="Proteomes" id="UP000565441"/>
    </source>
</evidence>
<name>A0A8H5H0F6_9AGAR</name>
<accession>A0A8H5H0F6</accession>
<dbReference type="Proteomes" id="UP000565441">
    <property type="component" value="Unassembled WGS sequence"/>
</dbReference>
<dbReference type="InterPro" id="IPR050425">
    <property type="entry name" value="NAD(P)_dehydrat-like"/>
</dbReference>
<evidence type="ECO:0000259" key="3">
    <source>
        <dbReference type="Pfam" id="PF01370"/>
    </source>
</evidence>
<dbReference type="Pfam" id="PF01370">
    <property type="entry name" value="Epimerase"/>
    <property type="match status" value="1"/>
</dbReference>
<dbReference type="PANTHER" id="PTHR10366:SF564">
    <property type="entry name" value="STEROL-4-ALPHA-CARBOXYLATE 3-DEHYDROGENASE, DECARBOXYLATING"/>
    <property type="match status" value="1"/>
</dbReference>
<keyword evidence="5" id="KW-1185">Reference proteome</keyword>
<keyword evidence="1" id="KW-0560">Oxidoreductase</keyword>
<gene>
    <name evidence="4" type="ORF">D9615_009061</name>
</gene>
<proteinExistence type="inferred from homology"/>
<dbReference type="PANTHER" id="PTHR10366">
    <property type="entry name" value="NAD DEPENDENT EPIMERASE/DEHYDRATASE"/>
    <property type="match status" value="1"/>
</dbReference>